<accession>A0ACC2K073</accession>
<reference evidence="1" key="1">
    <citation type="submission" date="2022-12" db="EMBL/GenBank/DDBJ databases">
        <title>Genome Sequence of Lasiodiplodia mahajangana.</title>
        <authorList>
            <person name="Buettner E."/>
        </authorList>
    </citation>
    <scope>NUCLEOTIDE SEQUENCE</scope>
    <source>
        <strain evidence="1">VT137</strain>
    </source>
</reference>
<comment type="caution">
    <text evidence="1">The sequence shown here is derived from an EMBL/GenBank/DDBJ whole genome shotgun (WGS) entry which is preliminary data.</text>
</comment>
<proteinExistence type="predicted"/>
<organism evidence="1 2">
    <name type="scientific">Lasiodiplodia mahajangana</name>
    <dbReference type="NCBI Taxonomy" id="1108764"/>
    <lineage>
        <taxon>Eukaryota</taxon>
        <taxon>Fungi</taxon>
        <taxon>Dikarya</taxon>
        <taxon>Ascomycota</taxon>
        <taxon>Pezizomycotina</taxon>
        <taxon>Dothideomycetes</taxon>
        <taxon>Dothideomycetes incertae sedis</taxon>
        <taxon>Botryosphaeriales</taxon>
        <taxon>Botryosphaeriaceae</taxon>
        <taxon>Lasiodiplodia</taxon>
    </lineage>
</organism>
<protein>
    <submittedName>
        <fullName evidence="1">Uncharacterized protein</fullName>
    </submittedName>
</protein>
<name>A0ACC2K073_9PEZI</name>
<gene>
    <name evidence="1" type="ORF">O1611_g674</name>
</gene>
<keyword evidence="2" id="KW-1185">Reference proteome</keyword>
<evidence type="ECO:0000313" key="2">
    <source>
        <dbReference type="Proteomes" id="UP001153332"/>
    </source>
</evidence>
<dbReference type="EMBL" id="JAPUUL010000063">
    <property type="protein sequence ID" value="KAJ8132954.1"/>
    <property type="molecule type" value="Genomic_DNA"/>
</dbReference>
<sequence length="419" mass="47218">MVEQRANAGEMIKMGNCLRCKAYRLSCDTGTPCNQCLEVLDSARSFSEPCYRDSLENAVVARHGNGNFGQRDVKFVDYFWTSDIAQSKSIEIHWSLPGGRFVDLPLLKTTCKRFSPISHDTHYITWNIGGRIVEVELPPYACDDTTAVMSEVKRFLDEGNTPVINYILQDTKDAATSLTLKEAMRYNSKHKSTIIDLALRIRSASYCSQGWGSITGLENLGINAVDFNEFGECGYAAYDRGKDVPLPLSIDHQFDVALLLIIKKHQDELIKTLSGMIDAEGQKPWYEIFLAVFVMLSNLEYVHAGSFTFYHALKQTFQPSVYSLTQEMIDEFNYSAENILYHFCHILEGKLGFKMARENMSELKNREGLDDESVAYITAVLELLPKTSDIIGDPALPPPGQLAPPDGRWLTRLFDRIKG</sequence>
<evidence type="ECO:0000313" key="1">
    <source>
        <dbReference type="EMBL" id="KAJ8132954.1"/>
    </source>
</evidence>
<dbReference type="Proteomes" id="UP001153332">
    <property type="component" value="Unassembled WGS sequence"/>
</dbReference>